<dbReference type="Pfam" id="PF02912">
    <property type="entry name" value="Phe_tRNA-synt_N"/>
    <property type="match status" value="1"/>
</dbReference>
<dbReference type="GO" id="GO:0004826">
    <property type="term" value="F:phenylalanine-tRNA ligase activity"/>
    <property type="evidence" value="ECO:0007669"/>
    <property type="project" value="UniProtKB-EC"/>
</dbReference>
<keyword evidence="3" id="KW-0547">Nucleotide-binding</keyword>
<dbReference type="SUPFAM" id="SSF46589">
    <property type="entry name" value="tRNA-binding arm"/>
    <property type="match status" value="1"/>
</dbReference>
<comment type="catalytic activity">
    <reaction evidence="7">
        <text>tRNA(Phe) + L-phenylalanine + ATP = L-phenylalanyl-tRNA(Phe) + AMP + diphosphate + H(+)</text>
        <dbReference type="Rhea" id="RHEA:19413"/>
        <dbReference type="Rhea" id="RHEA-COMP:9668"/>
        <dbReference type="Rhea" id="RHEA-COMP:9699"/>
        <dbReference type="ChEBI" id="CHEBI:15378"/>
        <dbReference type="ChEBI" id="CHEBI:30616"/>
        <dbReference type="ChEBI" id="CHEBI:33019"/>
        <dbReference type="ChEBI" id="CHEBI:58095"/>
        <dbReference type="ChEBI" id="CHEBI:78442"/>
        <dbReference type="ChEBI" id="CHEBI:78531"/>
        <dbReference type="ChEBI" id="CHEBI:456215"/>
        <dbReference type="EC" id="6.1.1.20"/>
    </reaction>
</comment>
<evidence type="ECO:0000256" key="1">
    <source>
        <dbReference type="ARBA" id="ARBA00012814"/>
    </source>
</evidence>
<keyword evidence="10" id="KW-1185">Reference proteome</keyword>
<evidence type="ECO:0000256" key="5">
    <source>
        <dbReference type="ARBA" id="ARBA00022917"/>
    </source>
</evidence>
<evidence type="ECO:0000256" key="2">
    <source>
        <dbReference type="ARBA" id="ARBA00022598"/>
    </source>
</evidence>
<keyword evidence="6" id="KW-0030">Aminoacyl-tRNA synthetase</keyword>
<dbReference type="InterPro" id="IPR004188">
    <property type="entry name" value="Phe-tRNA_ligase_II_N"/>
</dbReference>
<dbReference type="InterPro" id="IPR045864">
    <property type="entry name" value="aa-tRNA-synth_II/BPL/LPL"/>
</dbReference>
<keyword evidence="5" id="KW-0648">Protein biosynthesis</keyword>
<evidence type="ECO:0000256" key="7">
    <source>
        <dbReference type="ARBA" id="ARBA00049255"/>
    </source>
</evidence>
<evidence type="ECO:0000256" key="4">
    <source>
        <dbReference type="ARBA" id="ARBA00022840"/>
    </source>
</evidence>
<dbReference type="InterPro" id="IPR006195">
    <property type="entry name" value="aa-tRNA-synth_II"/>
</dbReference>
<sequence>MDPLDPASTLRRIAALTEAALAELAQANSPAAIAAVRRSALGKSSPLAAIRRELGRCDPSSRKQLGIALSEAHQRITALLDEKHTAEPALDHPLDPTIPGLAPPTAGLHPVTQLRYDLDDAFRALNFEIVEGPEISSAEMEFDRLNFPADHPARESMDTYWLADGRCLRPHLTGTSVRHLSTHEPPVRIAYPGRVYRNESTDARHERAFFQYEVLVVDEAVPLATARFLVDTILGTVFGEPVRTRMRAGYFPFVEPGFEIDMACRVCAGRGCRTCGRTGWLELMPGGSPHPHVLRAAGLDPARWSGCYLNVGLDRLAMMRYGIGDVRLMHSADLRFLSQFA</sequence>
<accession>A0ABW5HK74</accession>
<name>A0ABW5HK74_9PSEU</name>
<keyword evidence="2 9" id="KW-0436">Ligase</keyword>
<comment type="caution">
    <text evidence="9">The sequence shown here is derived from an EMBL/GenBank/DDBJ whole genome shotgun (WGS) entry which is preliminary data.</text>
</comment>
<dbReference type="Gene3D" id="3.30.930.10">
    <property type="entry name" value="Bira Bifunctional Protein, Domain 2"/>
    <property type="match status" value="1"/>
</dbReference>
<dbReference type="Pfam" id="PF01409">
    <property type="entry name" value="tRNA-synt_2d"/>
    <property type="match status" value="1"/>
</dbReference>
<evidence type="ECO:0000313" key="9">
    <source>
        <dbReference type="EMBL" id="MFD2473259.1"/>
    </source>
</evidence>
<evidence type="ECO:0000256" key="6">
    <source>
        <dbReference type="ARBA" id="ARBA00023146"/>
    </source>
</evidence>
<evidence type="ECO:0000256" key="3">
    <source>
        <dbReference type="ARBA" id="ARBA00022741"/>
    </source>
</evidence>
<evidence type="ECO:0000259" key="8">
    <source>
        <dbReference type="PROSITE" id="PS50862"/>
    </source>
</evidence>
<dbReference type="SUPFAM" id="SSF55681">
    <property type="entry name" value="Class II aaRS and biotin synthetases"/>
    <property type="match status" value="1"/>
</dbReference>
<organism evidence="9 10">
    <name type="scientific">Amycolatopsis silviterrae</name>
    <dbReference type="NCBI Taxonomy" id="1656914"/>
    <lineage>
        <taxon>Bacteria</taxon>
        <taxon>Bacillati</taxon>
        <taxon>Actinomycetota</taxon>
        <taxon>Actinomycetes</taxon>
        <taxon>Pseudonocardiales</taxon>
        <taxon>Pseudonocardiaceae</taxon>
        <taxon>Amycolatopsis</taxon>
    </lineage>
</organism>
<dbReference type="InterPro" id="IPR010978">
    <property type="entry name" value="tRNA-bd_arm"/>
</dbReference>
<proteinExistence type="predicted"/>
<dbReference type="PROSITE" id="PS50862">
    <property type="entry name" value="AA_TRNA_LIGASE_II"/>
    <property type="match status" value="1"/>
</dbReference>
<dbReference type="PANTHER" id="PTHR11538:SF41">
    <property type="entry name" value="PHENYLALANINE--TRNA LIGASE, MITOCHONDRIAL"/>
    <property type="match status" value="1"/>
</dbReference>
<dbReference type="Proteomes" id="UP001597483">
    <property type="component" value="Unassembled WGS sequence"/>
</dbReference>
<reference evidence="10" key="1">
    <citation type="journal article" date="2019" name="Int. J. Syst. Evol. Microbiol.">
        <title>The Global Catalogue of Microorganisms (GCM) 10K type strain sequencing project: providing services to taxonomists for standard genome sequencing and annotation.</title>
        <authorList>
            <consortium name="The Broad Institute Genomics Platform"/>
            <consortium name="The Broad Institute Genome Sequencing Center for Infectious Disease"/>
            <person name="Wu L."/>
            <person name="Ma J."/>
        </authorList>
    </citation>
    <scope>NUCLEOTIDE SEQUENCE [LARGE SCALE GENOMIC DNA]</scope>
    <source>
        <strain evidence="10">CGMCC 4.7641</strain>
    </source>
</reference>
<dbReference type="EC" id="6.1.1.20" evidence="1"/>
<protein>
    <recommendedName>
        <fullName evidence="1">phenylalanine--tRNA ligase</fullName>
        <ecNumber evidence="1">6.1.1.20</ecNumber>
    </recommendedName>
</protein>
<dbReference type="InterPro" id="IPR002319">
    <property type="entry name" value="Phenylalanyl-tRNA_Synthase"/>
</dbReference>
<evidence type="ECO:0000313" key="10">
    <source>
        <dbReference type="Proteomes" id="UP001597483"/>
    </source>
</evidence>
<dbReference type="EMBL" id="JBHUKS010000030">
    <property type="protein sequence ID" value="MFD2473259.1"/>
    <property type="molecule type" value="Genomic_DNA"/>
</dbReference>
<dbReference type="RefSeq" id="WP_378311594.1">
    <property type="nucleotide sequence ID" value="NZ_JBHUKS010000030.1"/>
</dbReference>
<keyword evidence="4" id="KW-0067">ATP-binding</keyword>
<dbReference type="PANTHER" id="PTHR11538">
    <property type="entry name" value="PHENYLALANYL-TRNA SYNTHETASE"/>
    <property type="match status" value="1"/>
</dbReference>
<feature type="domain" description="Aminoacyl-transfer RNA synthetases class-II family profile" evidence="8">
    <location>
        <begin position="106"/>
        <end position="319"/>
    </location>
</feature>
<gene>
    <name evidence="9" type="ORF">ACFSVL_38070</name>
</gene>